<dbReference type="Gene3D" id="3.40.50.2300">
    <property type="match status" value="1"/>
</dbReference>
<dbReference type="AlphaFoldDB" id="A0A2W5R3I3"/>
<dbReference type="InterPro" id="IPR036097">
    <property type="entry name" value="HisK_dim/P_sf"/>
</dbReference>
<dbReference type="Pfam" id="PF00072">
    <property type="entry name" value="Response_reg"/>
    <property type="match status" value="1"/>
</dbReference>
<dbReference type="InterPro" id="IPR003594">
    <property type="entry name" value="HATPase_dom"/>
</dbReference>
<dbReference type="Pfam" id="PF12860">
    <property type="entry name" value="PAS_7"/>
    <property type="match status" value="1"/>
</dbReference>
<dbReference type="GO" id="GO:0000155">
    <property type="term" value="F:phosphorelay sensor kinase activity"/>
    <property type="evidence" value="ECO:0007669"/>
    <property type="project" value="InterPro"/>
</dbReference>
<dbReference type="CDD" id="cd16919">
    <property type="entry name" value="HATPase_CckA-like"/>
    <property type="match status" value="1"/>
</dbReference>
<evidence type="ECO:0000256" key="1">
    <source>
        <dbReference type="ARBA" id="ARBA00000085"/>
    </source>
</evidence>
<name>A0A2W5R3I3_9SPHN</name>
<dbReference type="CDD" id="cd00130">
    <property type="entry name" value="PAS"/>
    <property type="match status" value="1"/>
</dbReference>
<keyword evidence="8" id="KW-0808">Transferase</keyword>
<dbReference type="Gene3D" id="3.30.565.10">
    <property type="entry name" value="Histidine kinase-like ATPase, C-terminal domain"/>
    <property type="match status" value="1"/>
</dbReference>
<dbReference type="EC" id="2.7.13.3" evidence="2"/>
<dbReference type="SMART" id="SM00448">
    <property type="entry name" value="REC"/>
    <property type="match status" value="1"/>
</dbReference>
<keyword evidence="5" id="KW-0812">Transmembrane</keyword>
<keyword evidence="8" id="KW-0418">Kinase</keyword>
<dbReference type="CDD" id="cd18161">
    <property type="entry name" value="REC_hyHK_blue-like"/>
    <property type="match status" value="1"/>
</dbReference>
<evidence type="ECO:0000259" key="6">
    <source>
        <dbReference type="PROSITE" id="PS50109"/>
    </source>
</evidence>
<evidence type="ECO:0000313" key="8">
    <source>
        <dbReference type="EMBL" id="PZQ58010.1"/>
    </source>
</evidence>
<dbReference type="Gene3D" id="3.30.450.20">
    <property type="entry name" value="PAS domain"/>
    <property type="match status" value="1"/>
</dbReference>
<dbReference type="Pfam" id="PF02518">
    <property type="entry name" value="HATPase_c"/>
    <property type="match status" value="1"/>
</dbReference>
<protein>
    <recommendedName>
        <fullName evidence="2">histidine kinase</fullName>
        <ecNumber evidence="2">2.7.13.3</ecNumber>
    </recommendedName>
</protein>
<sequence>MSRRLVARANLLVFGVLLAILLLVSGVTWERFMAARSAQKWSEHTSEVLGGLKDLAIAVRDAETGQRGYLLTGNDSYLEPYQTSLGRVTFLAGELQRLTADNPLQQTRLRELAPLLQRKLEELAQTIQLRRDVGLDAALQVVRTDVGRDYARQIDASLSVMMTDEQALLARRRAEADSRSGWVSRLVAAGTVVAVLALLWAARLLNQAWSRSYRAEDEQRRLALRLRTSLDSLSQGIAVFDVDGQLTNWNECFQVLLVLPKAMLRRGTPYAAFAEHTAEGGLAFLETEEQVRHGRQVPNQPVTYERSRTDGHHLELRRTPMPDGGFVLTVTDMTKRAQAESVLREAQKMQAIGQLTGGIAHDFNNLLTVILGNLEFVRAKLAPDPAMQKRLERANWAAQRGATLTGQLLAFARKQPLAPAPIDIAATMPDLIPLLRRTLGEHIDVRYVETAGLWPSMADAAQLESAILNLALNARDAMPGGGRLTIELANKVLDEDYAHRHAEVAAGDYTMVAVSDTGHGMTPDVLARVFEPFFTTKPNGKGTGLGLAMVFGFIKQSGGHIKLYSEPGEGTTVRMYLPRAVDAAVPMAQQAISPLVLPRGSATILLVEDEPAVREIATAILRELGYRVLEAADGEEGLRVFGAHAAEVDLLLTDVVLPGAVRGRELAERIKAIRPQIRVLYMSGYTENSIVHHGRLDDGVQLLSKPFKRDQLARKVADVLAGQDRSSANVIDLTGHRNS</sequence>
<feature type="modified residue" description="4-aspartylphosphate" evidence="4">
    <location>
        <position position="654"/>
    </location>
</feature>
<dbReference type="InterPro" id="IPR005467">
    <property type="entry name" value="His_kinase_dom"/>
</dbReference>
<dbReference type="PROSITE" id="PS50109">
    <property type="entry name" value="HIS_KIN"/>
    <property type="match status" value="1"/>
</dbReference>
<dbReference type="PROSITE" id="PS50110">
    <property type="entry name" value="RESPONSE_REGULATORY"/>
    <property type="match status" value="1"/>
</dbReference>
<dbReference type="InterPro" id="IPR007891">
    <property type="entry name" value="CHASE3"/>
</dbReference>
<proteinExistence type="predicted"/>
<dbReference type="PANTHER" id="PTHR43065:SF49">
    <property type="entry name" value="HISTIDINE KINASE"/>
    <property type="match status" value="1"/>
</dbReference>
<evidence type="ECO:0000256" key="4">
    <source>
        <dbReference type="PROSITE-ProRule" id="PRU00169"/>
    </source>
</evidence>
<dbReference type="Pfam" id="PF00512">
    <property type="entry name" value="HisKA"/>
    <property type="match status" value="1"/>
</dbReference>
<dbReference type="CDD" id="cd00082">
    <property type="entry name" value="HisKA"/>
    <property type="match status" value="1"/>
</dbReference>
<evidence type="ECO:0000313" key="9">
    <source>
        <dbReference type="Proteomes" id="UP000249229"/>
    </source>
</evidence>
<evidence type="ECO:0000256" key="2">
    <source>
        <dbReference type="ARBA" id="ARBA00012438"/>
    </source>
</evidence>
<dbReference type="InterPro" id="IPR001789">
    <property type="entry name" value="Sig_transdc_resp-reg_receiver"/>
</dbReference>
<dbReference type="SMART" id="SM00387">
    <property type="entry name" value="HATPase_c"/>
    <property type="match status" value="1"/>
</dbReference>
<keyword evidence="5" id="KW-1133">Transmembrane helix</keyword>
<comment type="catalytic activity">
    <reaction evidence="1">
        <text>ATP + protein L-histidine = ADP + protein N-phospho-L-histidine.</text>
        <dbReference type="EC" id="2.7.13.3"/>
    </reaction>
</comment>
<dbReference type="EMBL" id="QFQI01000025">
    <property type="protein sequence ID" value="PZQ58010.1"/>
    <property type="molecule type" value="Genomic_DNA"/>
</dbReference>
<dbReference type="PANTHER" id="PTHR43065">
    <property type="entry name" value="SENSOR HISTIDINE KINASE"/>
    <property type="match status" value="1"/>
</dbReference>
<dbReference type="Gene3D" id="1.10.287.130">
    <property type="match status" value="1"/>
</dbReference>
<reference evidence="8 9" key="1">
    <citation type="submission" date="2017-08" db="EMBL/GenBank/DDBJ databases">
        <title>Infants hospitalized years apart are colonized by the same room-sourced microbial strains.</title>
        <authorList>
            <person name="Brooks B."/>
            <person name="Olm M.R."/>
            <person name="Firek B.A."/>
            <person name="Baker R."/>
            <person name="Thomas B.C."/>
            <person name="Morowitz M.J."/>
            <person name="Banfield J.F."/>
        </authorList>
    </citation>
    <scope>NUCLEOTIDE SEQUENCE [LARGE SCALE GENOMIC DNA]</scope>
    <source>
        <strain evidence="8">S2_005_001_R1_22</strain>
    </source>
</reference>
<accession>A0A2W5R3I3</accession>
<dbReference type="SUPFAM" id="SSF55785">
    <property type="entry name" value="PYP-like sensor domain (PAS domain)"/>
    <property type="match status" value="1"/>
</dbReference>
<keyword evidence="5" id="KW-0472">Membrane</keyword>
<dbReference type="InterPro" id="IPR035965">
    <property type="entry name" value="PAS-like_dom_sf"/>
</dbReference>
<comment type="caution">
    <text evidence="8">The sequence shown here is derived from an EMBL/GenBank/DDBJ whole genome shotgun (WGS) entry which is preliminary data.</text>
</comment>
<evidence type="ECO:0000256" key="3">
    <source>
        <dbReference type="ARBA" id="ARBA00022553"/>
    </source>
</evidence>
<dbReference type="InterPro" id="IPR004358">
    <property type="entry name" value="Sig_transdc_His_kin-like_C"/>
</dbReference>
<dbReference type="InterPro" id="IPR011006">
    <property type="entry name" value="CheY-like_superfamily"/>
</dbReference>
<evidence type="ECO:0000259" key="7">
    <source>
        <dbReference type="PROSITE" id="PS50110"/>
    </source>
</evidence>
<dbReference type="SUPFAM" id="SSF52172">
    <property type="entry name" value="CheY-like"/>
    <property type="match status" value="1"/>
</dbReference>
<dbReference type="CDD" id="cd19410">
    <property type="entry name" value="HK9-like_sensor"/>
    <property type="match status" value="1"/>
</dbReference>
<feature type="domain" description="Histidine kinase" evidence="6">
    <location>
        <begin position="358"/>
        <end position="581"/>
    </location>
</feature>
<dbReference type="InterPro" id="IPR003661">
    <property type="entry name" value="HisK_dim/P_dom"/>
</dbReference>
<dbReference type="InterPro" id="IPR036890">
    <property type="entry name" value="HATPase_C_sf"/>
</dbReference>
<dbReference type="SUPFAM" id="SSF55874">
    <property type="entry name" value="ATPase domain of HSP90 chaperone/DNA topoisomerase II/histidine kinase"/>
    <property type="match status" value="1"/>
</dbReference>
<dbReference type="Pfam" id="PF05227">
    <property type="entry name" value="CHASE3"/>
    <property type="match status" value="1"/>
</dbReference>
<dbReference type="SMART" id="SM00388">
    <property type="entry name" value="HisKA"/>
    <property type="match status" value="1"/>
</dbReference>
<evidence type="ECO:0000256" key="5">
    <source>
        <dbReference type="SAM" id="Phobius"/>
    </source>
</evidence>
<dbReference type="InterPro" id="IPR000014">
    <property type="entry name" value="PAS"/>
</dbReference>
<feature type="domain" description="Response regulatory" evidence="7">
    <location>
        <begin position="603"/>
        <end position="720"/>
    </location>
</feature>
<keyword evidence="3 4" id="KW-0597">Phosphoprotein</keyword>
<gene>
    <name evidence="8" type="ORF">DI544_15285</name>
</gene>
<organism evidence="8 9">
    <name type="scientific">Sphingomonas taxi</name>
    <dbReference type="NCBI Taxonomy" id="1549858"/>
    <lineage>
        <taxon>Bacteria</taxon>
        <taxon>Pseudomonadati</taxon>
        <taxon>Pseudomonadota</taxon>
        <taxon>Alphaproteobacteria</taxon>
        <taxon>Sphingomonadales</taxon>
        <taxon>Sphingomonadaceae</taxon>
        <taxon>Sphingomonas</taxon>
    </lineage>
</organism>
<dbReference type="PRINTS" id="PR00344">
    <property type="entry name" value="BCTRLSENSOR"/>
</dbReference>
<dbReference type="Proteomes" id="UP000249229">
    <property type="component" value="Unassembled WGS sequence"/>
</dbReference>
<dbReference type="SUPFAM" id="SSF47384">
    <property type="entry name" value="Homodimeric domain of signal transducing histidine kinase"/>
    <property type="match status" value="1"/>
</dbReference>
<feature type="transmembrane region" description="Helical" evidence="5">
    <location>
        <begin position="182"/>
        <end position="205"/>
    </location>
</feature>